<evidence type="ECO:0000313" key="3">
    <source>
        <dbReference type="Proteomes" id="UP000283634"/>
    </source>
</evidence>
<feature type="signal peptide" evidence="1">
    <location>
        <begin position="1"/>
        <end position="23"/>
    </location>
</feature>
<dbReference type="GeneID" id="40329445"/>
<comment type="caution">
    <text evidence="2">The sequence shown here is derived from an EMBL/GenBank/DDBJ whole genome shotgun (WGS) entry which is preliminary data.</text>
</comment>
<dbReference type="RefSeq" id="XP_029237760.1">
    <property type="nucleotide sequence ID" value="XM_029382389.1"/>
</dbReference>
<name>A0A3S5IR20_TRYRA</name>
<sequence length="747" mass="80778">MTAQARTVLSLLCTRAMVVLAEAAPSMSTARYLSSGAASLASLARNTPDALLLRCTNAFVQRLALSLPLLHTVEPLHEEVAINIFRIAKNNRSGNISPACIDSLLKEVDERLVGSQFALWKPHTIIASLHAIAVASPSGPLNMVDTLLFCAKEQLPRLDERRTARLLWCVATLGKEAAHAALWRALCGRLVRFSKTITPTSLSLVVEALFIVPECMCDAQQELLCVLHDTRLAEKESDTFHREEDAVMGNDYQALKDRLLSDAHVLPVESIIHMLSRTSGASLETSDEVNYLLQYLLRRSLKPAMCRELLEFLATIEKSEVTQALRVKAVECICAGDSSVSPGTDDVLRDLASICVAVVLERQQTLEVSMGTRKLLEDFIVKCHDMNDTVWGRCSGRIAGVLAVALDVLGACEQTSVRSPSLAGSVLLLEQFPEAWERGGGTSAEITECVACVCSACDLLRAPALLRTPLSASTAAASPVEATKGGDVSGTQGGRTDALLRRCTKVFAREGTFLPSAAVFDMWRAAAGAAGTCPAALQPLMEWLLNYTEEHPADFSLMRVARFLGANHCRLPAEAVELFVRCLTNESDSVTTAHLDVLVTLLEGAAGQRDTTLLQRLQLMLFLRPLGHEHALIHAVSFTTPQLVRLFNCCSLASDLTASMQATLLELIVSACGRCATMAELNTAASLLSQLQCGPLKDALARSLAVNARRMPLAVTPDVQKALLIVYLHKGGVAVAEDLRQTLQRRA</sequence>
<accession>A0A3S5IR20</accession>
<evidence type="ECO:0000313" key="2">
    <source>
        <dbReference type="EMBL" id="RNF03858.1"/>
    </source>
</evidence>
<dbReference type="AlphaFoldDB" id="A0A3S5IR20"/>
<dbReference type="OrthoDB" id="273018at2759"/>
<gene>
    <name evidence="2" type="ORF">TraAM80_05512</name>
</gene>
<dbReference type="Proteomes" id="UP000283634">
    <property type="component" value="Unassembled WGS sequence"/>
</dbReference>
<proteinExistence type="predicted"/>
<keyword evidence="3" id="KW-1185">Reference proteome</keyword>
<dbReference type="VEuPathDB" id="TriTrypDB:TRSC58_05094"/>
<reference evidence="2 3" key="1">
    <citation type="journal article" date="2018" name="BMC Genomics">
        <title>Genomic comparison of Trypanosoma conorhini and Trypanosoma rangeli to Trypanosoma cruzi strains of high and low virulence.</title>
        <authorList>
            <person name="Bradwell K.R."/>
            <person name="Koparde V.N."/>
            <person name="Matveyev A.V."/>
            <person name="Serrano M.G."/>
            <person name="Alves J.M."/>
            <person name="Parikh H."/>
            <person name="Huang B."/>
            <person name="Lee V."/>
            <person name="Espinosa-Alvarez O."/>
            <person name="Ortiz P.A."/>
            <person name="Costa-Martins A.G."/>
            <person name="Teixeira M.M."/>
            <person name="Buck G.A."/>
        </authorList>
    </citation>
    <scope>NUCLEOTIDE SEQUENCE [LARGE SCALE GENOMIC DNA]</scope>
    <source>
        <strain evidence="2 3">AM80</strain>
    </source>
</reference>
<dbReference type="OMA" id="KACPSQA"/>
<evidence type="ECO:0000256" key="1">
    <source>
        <dbReference type="SAM" id="SignalP"/>
    </source>
</evidence>
<dbReference type="EMBL" id="MKGL01000181">
    <property type="protein sequence ID" value="RNF03858.1"/>
    <property type="molecule type" value="Genomic_DNA"/>
</dbReference>
<organism evidence="2 3">
    <name type="scientific">Trypanosoma rangeli</name>
    <dbReference type="NCBI Taxonomy" id="5698"/>
    <lineage>
        <taxon>Eukaryota</taxon>
        <taxon>Discoba</taxon>
        <taxon>Euglenozoa</taxon>
        <taxon>Kinetoplastea</taxon>
        <taxon>Metakinetoplastina</taxon>
        <taxon>Trypanosomatida</taxon>
        <taxon>Trypanosomatidae</taxon>
        <taxon>Trypanosoma</taxon>
        <taxon>Herpetosoma</taxon>
    </lineage>
</organism>
<keyword evidence="1" id="KW-0732">Signal</keyword>
<feature type="chain" id="PRO_5018634585" evidence="1">
    <location>
        <begin position="24"/>
        <end position="747"/>
    </location>
</feature>
<protein>
    <submittedName>
        <fullName evidence="2">Uncharacterized protein</fullName>
    </submittedName>
</protein>